<dbReference type="PANTHER" id="PTHR33164:SF43">
    <property type="entry name" value="HTH-TYPE TRANSCRIPTIONAL REPRESSOR YETL"/>
    <property type="match status" value="1"/>
</dbReference>
<dbReference type="InterPro" id="IPR000835">
    <property type="entry name" value="HTH_MarR-typ"/>
</dbReference>
<dbReference type="GO" id="GO:0003677">
    <property type="term" value="F:DNA binding"/>
    <property type="evidence" value="ECO:0007669"/>
    <property type="project" value="UniProtKB-KW"/>
</dbReference>
<dbReference type="Pfam" id="PF22381">
    <property type="entry name" value="Staph_reg_Sar_Rot"/>
    <property type="match status" value="1"/>
</dbReference>
<comment type="caution">
    <text evidence="5">The sequence shown here is derived from an EMBL/GenBank/DDBJ whole genome shotgun (WGS) entry which is preliminary data.</text>
</comment>
<sequence>MPSKLTTEPACENVDSSFLRSLLGYNTRRVTLKIFDIFAARTRAYGLKPVEFSVLNLIGHNPNISHGQLCAELALLPPNLTKILQKLTKKHLIQRFRPESDKRAVYLKLTETGQQQLHELEIVITKLERDSASNLSDEELEQLIQLLQKNYGKTA</sequence>
<keyword evidence="3" id="KW-0804">Transcription</keyword>
<dbReference type="PRINTS" id="PR00598">
    <property type="entry name" value="HTHMARR"/>
</dbReference>
<dbReference type="SUPFAM" id="SSF46785">
    <property type="entry name" value="Winged helix' DNA-binding domain"/>
    <property type="match status" value="1"/>
</dbReference>
<dbReference type="InterPro" id="IPR036390">
    <property type="entry name" value="WH_DNA-bd_sf"/>
</dbReference>
<name>A0A927FF58_9BURK</name>
<organism evidence="5 6">
    <name type="scientific">Limnohabitans radicicola</name>
    <dbReference type="NCBI Taxonomy" id="2771427"/>
    <lineage>
        <taxon>Bacteria</taxon>
        <taxon>Pseudomonadati</taxon>
        <taxon>Pseudomonadota</taxon>
        <taxon>Betaproteobacteria</taxon>
        <taxon>Burkholderiales</taxon>
        <taxon>Comamonadaceae</taxon>
        <taxon>Limnohabitans</taxon>
    </lineage>
</organism>
<evidence type="ECO:0000313" key="6">
    <source>
        <dbReference type="Proteomes" id="UP000647424"/>
    </source>
</evidence>
<dbReference type="Gene3D" id="1.10.10.10">
    <property type="entry name" value="Winged helix-like DNA-binding domain superfamily/Winged helix DNA-binding domain"/>
    <property type="match status" value="1"/>
</dbReference>
<evidence type="ECO:0000256" key="2">
    <source>
        <dbReference type="ARBA" id="ARBA00023125"/>
    </source>
</evidence>
<evidence type="ECO:0000259" key="4">
    <source>
        <dbReference type="PROSITE" id="PS50995"/>
    </source>
</evidence>
<dbReference type="AlphaFoldDB" id="A0A927FF58"/>
<dbReference type="InterPro" id="IPR055166">
    <property type="entry name" value="Transc_reg_Sar_Rot_HTH"/>
</dbReference>
<gene>
    <name evidence="5" type="ORF">IC609_05155</name>
</gene>
<reference evidence="5" key="1">
    <citation type="submission" date="2020-09" db="EMBL/GenBank/DDBJ databases">
        <title>Genome seq and assembly of Limnohabitants sp.</title>
        <authorList>
            <person name="Chhetri G."/>
        </authorList>
    </citation>
    <scope>NUCLEOTIDE SEQUENCE</scope>
    <source>
        <strain evidence="5">JUR4</strain>
    </source>
</reference>
<dbReference type="PROSITE" id="PS50995">
    <property type="entry name" value="HTH_MARR_2"/>
    <property type="match status" value="1"/>
</dbReference>
<dbReference type="EMBL" id="JACYFT010000001">
    <property type="protein sequence ID" value="MBD8049921.1"/>
    <property type="molecule type" value="Genomic_DNA"/>
</dbReference>
<keyword evidence="6" id="KW-1185">Reference proteome</keyword>
<keyword evidence="1" id="KW-0805">Transcription regulation</keyword>
<dbReference type="InterPro" id="IPR039422">
    <property type="entry name" value="MarR/SlyA-like"/>
</dbReference>
<dbReference type="GO" id="GO:0003700">
    <property type="term" value="F:DNA-binding transcription factor activity"/>
    <property type="evidence" value="ECO:0007669"/>
    <property type="project" value="InterPro"/>
</dbReference>
<dbReference type="Proteomes" id="UP000647424">
    <property type="component" value="Unassembled WGS sequence"/>
</dbReference>
<feature type="domain" description="HTH marR-type" evidence="4">
    <location>
        <begin position="20"/>
        <end position="152"/>
    </location>
</feature>
<dbReference type="GO" id="GO:0006950">
    <property type="term" value="P:response to stress"/>
    <property type="evidence" value="ECO:0007669"/>
    <property type="project" value="TreeGrafter"/>
</dbReference>
<keyword evidence="2" id="KW-0238">DNA-binding</keyword>
<dbReference type="SMART" id="SM00347">
    <property type="entry name" value="HTH_MARR"/>
    <property type="match status" value="1"/>
</dbReference>
<proteinExistence type="predicted"/>
<evidence type="ECO:0000313" key="5">
    <source>
        <dbReference type="EMBL" id="MBD8049921.1"/>
    </source>
</evidence>
<dbReference type="InterPro" id="IPR036388">
    <property type="entry name" value="WH-like_DNA-bd_sf"/>
</dbReference>
<evidence type="ECO:0000256" key="1">
    <source>
        <dbReference type="ARBA" id="ARBA00023015"/>
    </source>
</evidence>
<protein>
    <submittedName>
        <fullName evidence="5">MarR family transcriptional regulator</fullName>
    </submittedName>
</protein>
<dbReference type="PANTHER" id="PTHR33164">
    <property type="entry name" value="TRANSCRIPTIONAL REGULATOR, MARR FAMILY"/>
    <property type="match status" value="1"/>
</dbReference>
<evidence type="ECO:0000256" key="3">
    <source>
        <dbReference type="ARBA" id="ARBA00023163"/>
    </source>
</evidence>
<dbReference type="RefSeq" id="WP_191818356.1">
    <property type="nucleotide sequence ID" value="NZ_JACYFT010000001.1"/>
</dbReference>
<accession>A0A927FF58</accession>